<evidence type="ECO:0000313" key="7">
    <source>
        <dbReference type="Proteomes" id="UP000570517"/>
    </source>
</evidence>
<evidence type="ECO:0000256" key="1">
    <source>
        <dbReference type="ARBA" id="ARBA00001974"/>
    </source>
</evidence>
<dbReference type="InterPro" id="IPR052542">
    <property type="entry name" value="Cholesterol_Oxidase"/>
</dbReference>
<evidence type="ECO:0000256" key="3">
    <source>
        <dbReference type="ARBA" id="ARBA00022630"/>
    </source>
</evidence>
<comment type="similarity">
    <text evidence="2">Belongs to the GMC oxidoreductase family.</text>
</comment>
<organism evidence="6 7">
    <name type="scientific">Mycolicibacterium hippocampi</name>
    <dbReference type="NCBI Taxonomy" id="659824"/>
    <lineage>
        <taxon>Bacteria</taxon>
        <taxon>Bacillati</taxon>
        <taxon>Actinomycetota</taxon>
        <taxon>Actinomycetes</taxon>
        <taxon>Mycobacteriales</taxon>
        <taxon>Mycobacteriaceae</taxon>
        <taxon>Mycolicibacterium</taxon>
    </lineage>
</organism>
<dbReference type="PANTHER" id="PTHR47470">
    <property type="entry name" value="CHOLESTEROL OXIDASE"/>
    <property type="match status" value="1"/>
</dbReference>
<dbReference type="InterPro" id="IPR029058">
    <property type="entry name" value="AB_hydrolase_fold"/>
</dbReference>
<dbReference type="PANTHER" id="PTHR47470:SF1">
    <property type="entry name" value="FAD-DEPENDENT OXIDOREDUCTASE 2 FAD BINDING DOMAIN-CONTAINING PROTEIN"/>
    <property type="match status" value="1"/>
</dbReference>
<keyword evidence="3" id="KW-0285">Flavoprotein</keyword>
<keyword evidence="5" id="KW-0560">Oxidoreductase</keyword>
<dbReference type="AlphaFoldDB" id="A0A850PPS3"/>
<evidence type="ECO:0000256" key="4">
    <source>
        <dbReference type="ARBA" id="ARBA00022827"/>
    </source>
</evidence>
<dbReference type="GO" id="GO:0016491">
    <property type="term" value="F:oxidoreductase activity"/>
    <property type="evidence" value="ECO:0007669"/>
    <property type="project" value="UniProtKB-KW"/>
</dbReference>
<name>A0A850PPS3_9MYCO</name>
<dbReference type="EMBL" id="JABFYL010000045">
    <property type="protein sequence ID" value="NVN52452.1"/>
    <property type="molecule type" value="Genomic_DNA"/>
</dbReference>
<evidence type="ECO:0000256" key="5">
    <source>
        <dbReference type="ARBA" id="ARBA00023002"/>
    </source>
</evidence>
<proteinExistence type="inferred from homology"/>
<evidence type="ECO:0000256" key="2">
    <source>
        <dbReference type="ARBA" id="ARBA00010790"/>
    </source>
</evidence>
<dbReference type="SUPFAM" id="SSF53474">
    <property type="entry name" value="alpha/beta-Hydrolases"/>
    <property type="match status" value="1"/>
</dbReference>
<sequence>MGMFSISPMLTESDISLRNPDGVVLPKMETVWFEAKDGFQLNFQHLDPDPNAERDMGAVMFVHGSGTRANLFCPPSTITLPAMLSAAGFDVWLLNWRASIDLEPTQYTFDDAAVHDFPAAVTEILRRTKSESAKKNNAVKAVVHCQGSHAFMMSIASGLLPEVTTVVANSTAMNPKVRWSAGVKLPIALATLGRMTSWFNPQFGLYASSLSAKLLDFLVRMFHHECDNAVCKHSSFTYGVGFPTLWSHQNLDDVTHDWIKGEFAHVPVSLFRQTRRCLKAKHLVAVRGYDDIPVDFAHEPKTDARFLFVCGADNKTFHPQGMRRSFGVFKAKTTGPHDLWEPRGYGHLDTFLGEYSAVQIFPRMIEWLSR</sequence>
<dbReference type="Gene3D" id="3.40.50.1820">
    <property type="entry name" value="alpha/beta hydrolase"/>
    <property type="match status" value="1"/>
</dbReference>
<keyword evidence="4" id="KW-0274">FAD</keyword>
<gene>
    <name evidence="6" type="ORF">HLY00_4156</name>
</gene>
<protein>
    <recommendedName>
        <fullName evidence="8">Esterase</fullName>
    </recommendedName>
</protein>
<keyword evidence="7" id="KW-1185">Reference proteome</keyword>
<reference evidence="6 7" key="1">
    <citation type="submission" date="2020-05" db="EMBL/GenBank/DDBJ databases">
        <title>Draft genome sequence of Mycobacterium hippocampi DL, isolated from European seabass, Dicentrarchus labrax, reared in fish farms.</title>
        <authorList>
            <person name="Stathopoulou P."/>
            <person name="Asimakis E."/>
            <person name="Tzokas K."/>
            <person name="Batargias C."/>
            <person name="Tsiamis G."/>
        </authorList>
    </citation>
    <scope>NUCLEOTIDE SEQUENCE [LARGE SCALE GENOMIC DNA]</scope>
    <source>
        <strain evidence="6 7">DL</strain>
    </source>
</reference>
<comment type="caution">
    <text evidence="6">The sequence shown here is derived from an EMBL/GenBank/DDBJ whole genome shotgun (WGS) entry which is preliminary data.</text>
</comment>
<accession>A0A850PPS3</accession>
<evidence type="ECO:0008006" key="8">
    <source>
        <dbReference type="Google" id="ProtNLM"/>
    </source>
</evidence>
<comment type="cofactor">
    <cofactor evidence="1">
        <name>FAD</name>
        <dbReference type="ChEBI" id="CHEBI:57692"/>
    </cofactor>
</comment>
<evidence type="ECO:0000313" key="6">
    <source>
        <dbReference type="EMBL" id="NVN52452.1"/>
    </source>
</evidence>
<dbReference type="Proteomes" id="UP000570517">
    <property type="component" value="Unassembled WGS sequence"/>
</dbReference>